<comment type="caution">
    <text evidence="3">The sequence shown here is derived from an EMBL/GenBank/DDBJ whole genome shotgun (WGS) entry which is preliminary data.</text>
</comment>
<keyword evidence="2" id="KW-0235">DNA replication</keyword>
<keyword evidence="4" id="KW-1185">Reference proteome</keyword>
<accession>A0AAV0BBQ1</accession>
<comment type="similarity">
    <text evidence="1">Belongs to the DCC1 family.</text>
</comment>
<dbReference type="PANTHER" id="PTHR13395:SF6">
    <property type="entry name" value="SISTER CHROMATID COHESION PROTEIN DCC1"/>
    <property type="match status" value="1"/>
</dbReference>
<gene>
    <name evidence="3" type="ORF">PPACK8108_LOCUS17269</name>
</gene>
<evidence type="ECO:0000256" key="2">
    <source>
        <dbReference type="ARBA" id="ARBA00022705"/>
    </source>
</evidence>
<sequence length="470" mass="54179">MASSDLTLRFISNLDHLNLYNFSGDSPNHDDSGFEIDHSKTSYQLLQLPDDLLSLVRSQLYQSPSSSSSSNNLSFGELRGRPDDEIVLTTSDKTLSLRSIQNSNSVMICASLKDDLSLNVLKIVNETILLEEITYFPGDRLDDIRKILTKNHSYSGETDVSSTNKRLKITNRDKDSSGSISFSQLSDQVRASDLEILNYLNQQFVVRLDGGLRILSQDYVSELVEGCLATIEELSIDLEDEFELGSVIEIVAERLRLKHSVVVQVLNRFLINRLDSLSISKQEPGANVDDDYGYQNFRTRLDLRLILRLIGLSILRNLKPIKTIVNNDQKIFKSIQSISIKEFIENLRSRTFSSSIDQDRQESIFKKNFDLKEYESSSRLENFRMIYIQIENLSTEPKQRISQLFEIRTKFRIEEFKRFLRPLVGNHTGKCDDKLFSKRFDELMLKYCRKINCKLCSNKQITLLTSRNKW</sequence>
<reference evidence="3" key="1">
    <citation type="submission" date="2022-06" db="EMBL/GenBank/DDBJ databases">
        <authorList>
            <consortium name="SYNGENTA / RWTH Aachen University"/>
        </authorList>
    </citation>
    <scope>NUCLEOTIDE SEQUENCE</scope>
</reference>
<dbReference type="GO" id="GO:0031390">
    <property type="term" value="C:Ctf18 RFC-like complex"/>
    <property type="evidence" value="ECO:0007669"/>
    <property type="project" value="InterPro"/>
</dbReference>
<dbReference type="PANTHER" id="PTHR13395">
    <property type="entry name" value="SISTER CHROMATID COHESION PROTEIN DCC1-RELATED"/>
    <property type="match status" value="1"/>
</dbReference>
<dbReference type="GO" id="GO:0034088">
    <property type="term" value="P:maintenance of mitotic sister chromatid cohesion"/>
    <property type="evidence" value="ECO:0007669"/>
    <property type="project" value="TreeGrafter"/>
</dbReference>
<dbReference type="Pfam" id="PF09724">
    <property type="entry name" value="Dcc1"/>
    <property type="match status" value="1"/>
</dbReference>
<dbReference type="AlphaFoldDB" id="A0AAV0BBQ1"/>
<dbReference type="GO" id="GO:0006260">
    <property type="term" value="P:DNA replication"/>
    <property type="evidence" value="ECO:0007669"/>
    <property type="project" value="UniProtKB-KW"/>
</dbReference>
<protein>
    <submittedName>
        <fullName evidence="3">Sister chromatid cohesion protein Dcc1</fullName>
    </submittedName>
</protein>
<dbReference type="GO" id="GO:0000775">
    <property type="term" value="C:chromosome, centromeric region"/>
    <property type="evidence" value="ECO:0007669"/>
    <property type="project" value="TreeGrafter"/>
</dbReference>
<evidence type="ECO:0000313" key="4">
    <source>
        <dbReference type="Proteomes" id="UP001153365"/>
    </source>
</evidence>
<name>A0AAV0BBQ1_PHAPC</name>
<evidence type="ECO:0000313" key="3">
    <source>
        <dbReference type="EMBL" id="CAH7683618.1"/>
    </source>
</evidence>
<dbReference type="EMBL" id="CALTRL010004817">
    <property type="protein sequence ID" value="CAH7683618.1"/>
    <property type="molecule type" value="Genomic_DNA"/>
</dbReference>
<proteinExistence type="inferred from homology"/>
<dbReference type="Proteomes" id="UP001153365">
    <property type="component" value="Unassembled WGS sequence"/>
</dbReference>
<dbReference type="InterPro" id="IPR019128">
    <property type="entry name" value="Dcc1"/>
</dbReference>
<organism evidence="3 4">
    <name type="scientific">Phakopsora pachyrhizi</name>
    <name type="common">Asian soybean rust disease fungus</name>
    <dbReference type="NCBI Taxonomy" id="170000"/>
    <lineage>
        <taxon>Eukaryota</taxon>
        <taxon>Fungi</taxon>
        <taxon>Dikarya</taxon>
        <taxon>Basidiomycota</taxon>
        <taxon>Pucciniomycotina</taxon>
        <taxon>Pucciniomycetes</taxon>
        <taxon>Pucciniales</taxon>
        <taxon>Phakopsoraceae</taxon>
        <taxon>Phakopsora</taxon>
    </lineage>
</organism>
<dbReference type="GO" id="GO:0000785">
    <property type="term" value="C:chromatin"/>
    <property type="evidence" value="ECO:0007669"/>
    <property type="project" value="TreeGrafter"/>
</dbReference>
<evidence type="ECO:0000256" key="1">
    <source>
        <dbReference type="ARBA" id="ARBA00007017"/>
    </source>
</evidence>